<feature type="compositionally biased region" description="Pro residues" evidence="10">
    <location>
        <begin position="227"/>
        <end position="239"/>
    </location>
</feature>
<feature type="compositionally biased region" description="Pro residues" evidence="10">
    <location>
        <begin position="138"/>
        <end position="148"/>
    </location>
</feature>
<keyword evidence="4 11" id="KW-0732">Signal</keyword>
<dbReference type="PRINTS" id="PR01217">
    <property type="entry name" value="PRICHEXTENSN"/>
</dbReference>
<dbReference type="PANTHER" id="PTHR33021:SF185">
    <property type="entry name" value="EARLY NODULIN-LIKE PROTEIN 3-RELATED"/>
    <property type="match status" value="1"/>
</dbReference>
<dbReference type="FunFam" id="2.60.40.420:FF:000010">
    <property type="entry name" value="Early nodulin-like protein 1"/>
    <property type="match status" value="1"/>
</dbReference>
<feature type="domain" description="Phytocyanin" evidence="12">
    <location>
        <begin position="30"/>
        <end position="131"/>
    </location>
</feature>
<comment type="caution">
    <text evidence="13">The sequence shown here is derived from an EMBL/GenBank/DDBJ whole genome shotgun (WGS) entry which is preliminary data.</text>
</comment>
<evidence type="ECO:0000256" key="6">
    <source>
        <dbReference type="ARBA" id="ARBA00023157"/>
    </source>
</evidence>
<evidence type="ECO:0000259" key="12">
    <source>
        <dbReference type="PROSITE" id="PS51485"/>
    </source>
</evidence>
<dbReference type="InterPro" id="IPR041846">
    <property type="entry name" value="ENL_dom"/>
</dbReference>
<comment type="subcellular location">
    <subcellularLocation>
        <location evidence="1">Cell membrane</location>
        <topology evidence="1">Lipid-anchor</topology>
        <topology evidence="1">GPI-anchor</topology>
    </subcellularLocation>
</comment>
<evidence type="ECO:0000256" key="3">
    <source>
        <dbReference type="ARBA" id="ARBA00022622"/>
    </source>
</evidence>
<dbReference type="GO" id="GO:0009055">
    <property type="term" value="F:electron transfer activity"/>
    <property type="evidence" value="ECO:0007669"/>
    <property type="project" value="InterPro"/>
</dbReference>
<feature type="chain" id="PRO_5041908471" description="Phytocyanin domain-containing protein" evidence="11">
    <location>
        <begin position="30"/>
        <end position="284"/>
    </location>
</feature>
<dbReference type="GO" id="GO:0098552">
    <property type="term" value="C:side of membrane"/>
    <property type="evidence" value="ECO:0007669"/>
    <property type="project" value="UniProtKB-KW"/>
</dbReference>
<evidence type="ECO:0000313" key="14">
    <source>
        <dbReference type="Proteomes" id="UP001293593"/>
    </source>
</evidence>
<dbReference type="PANTHER" id="PTHR33021">
    <property type="entry name" value="BLUE COPPER PROTEIN"/>
    <property type="match status" value="1"/>
</dbReference>
<dbReference type="AlphaFoldDB" id="A0AAE1MD50"/>
<feature type="region of interest" description="Disordered" evidence="10">
    <location>
        <begin position="136"/>
        <end position="265"/>
    </location>
</feature>
<name>A0AAE1MD50_9FABA</name>
<evidence type="ECO:0000256" key="11">
    <source>
        <dbReference type="SAM" id="SignalP"/>
    </source>
</evidence>
<gene>
    <name evidence="13" type="ORF">QN277_008513</name>
</gene>
<dbReference type="InterPro" id="IPR003245">
    <property type="entry name" value="Phytocyanin_dom"/>
</dbReference>
<evidence type="ECO:0000256" key="9">
    <source>
        <dbReference type="ARBA" id="ARBA00035011"/>
    </source>
</evidence>
<evidence type="ECO:0000256" key="4">
    <source>
        <dbReference type="ARBA" id="ARBA00022729"/>
    </source>
</evidence>
<evidence type="ECO:0000256" key="8">
    <source>
        <dbReference type="ARBA" id="ARBA00023288"/>
    </source>
</evidence>
<accession>A0AAE1MD50</accession>
<keyword evidence="3" id="KW-0336">GPI-anchor</keyword>
<dbReference type="SUPFAM" id="SSF49503">
    <property type="entry name" value="Cupredoxins"/>
    <property type="match status" value="1"/>
</dbReference>
<evidence type="ECO:0000313" key="13">
    <source>
        <dbReference type="EMBL" id="KAK4255521.1"/>
    </source>
</evidence>
<dbReference type="GO" id="GO:0005886">
    <property type="term" value="C:plasma membrane"/>
    <property type="evidence" value="ECO:0007669"/>
    <property type="project" value="UniProtKB-SubCell"/>
</dbReference>
<dbReference type="CDD" id="cd11019">
    <property type="entry name" value="OsENODL1_like"/>
    <property type="match status" value="1"/>
</dbReference>
<dbReference type="PROSITE" id="PS51485">
    <property type="entry name" value="PHYTOCYANIN"/>
    <property type="match status" value="1"/>
</dbReference>
<sequence length="284" mass="29419">MASEAHRILLGLFFQMTLTLLLCFSSSQALKFNVGGKDGWVVKPSEDYNHWAGRNRFQVNDTLYFKYKKGSDSVLVVNKTDYDSCNTKDAMMKMDDGDSHFTFDKSGPFFFISGNSENCKKDQKLVVVVLAVRDKTPSSPPMAAPAPSPAEGNPPTVSPGPSEGPDVGENAPAPSPAEGNPPTVSPGPSEGPDAGDNPPAPSPAGGNPPAMSPGPSEVPDVGDNSPALPPPIWSPPAMSPGPSEGPNVADNAPEPSPVPTAGSTRIGGYGVGMVLLLGCLVGHV</sequence>
<comment type="similarity">
    <text evidence="9">Belongs to the early nodulin-like (ENODL) family.</text>
</comment>
<dbReference type="Gene3D" id="2.60.40.420">
    <property type="entry name" value="Cupredoxins - blue copper proteins"/>
    <property type="match status" value="1"/>
</dbReference>
<dbReference type="InterPro" id="IPR008972">
    <property type="entry name" value="Cupredoxin"/>
</dbReference>
<dbReference type="Proteomes" id="UP001293593">
    <property type="component" value="Unassembled WGS sequence"/>
</dbReference>
<evidence type="ECO:0000256" key="1">
    <source>
        <dbReference type="ARBA" id="ARBA00004609"/>
    </source>
</evidence>
<evidence type="ECO:0000256" key="10">
    <source>
        <dbReference type="SAM" id="MobiDB-lite"/>
    </source>
</evidence>
<keyword evidence="7" id="KW-0325">Glycoprotein</keyword>
<keyword evidence="14" id="KW-1185">Reference proteome</keyword>
<evidence type="ECO:0000256" key="7">
    <source>
        <dbReference type="ARBA" id="ARBA00023180"/>
    </source>
</evidence>
<keyword evidence="8" id="KW-0449">Lipoprotein</keyword>
<keyword evidence="6" id="KW-1015">Disulfide bond</keyword>
<dbReference type="Pfam" id="PF02298">
    <property type="entry name" value="Cu_bind_like"/>
    <property type="match status" value="1"/>
</dbReference>
<organism evidence="13 14">
    <name type="scientific">Acacia crassicarpa</name>
    <name type="common">northern wattle</name>
    <dbReference type="NCBI Taxonomy" id="499986"/>
    <lineage>
        <taxon>Eukaryota</taxon>
        <taxon>Viridiplantae</taxon>
        <taxon>Streptophyta</taxon>
        <taxon>Embryophyta</taxon>
        <taxon>Tracheophyta</taxon>
        <taxon>Spermatophyta</taxon>
        <taxon>Magnoliopsida</taxon>
        <taxon>eudicotyledons</taxon>
        <taxon>Gunneridae</taxon>
        <taxon>Pentapetalae</taxon>
        <taxon>rosids</taxon>
        <taxon>fabids</taxon>
        <taxon>Fabales</taxon>
        <taxon>Fabaceae</taxon>
        <taxon>Caesalpinioideae</taxon>
        <taxon>mimosoid clade</taxon>
        <taxon>Acacieae</taxon>
        <taxon>Acacia</taxon>
    </lineage>
</organism>
<feature type="compositionally biased region" description="Low complexity" evidence="10">
    <location>
        <begin position="191"/>
        <end position="215"/>
    </location>
</feature>
<proteinExistence type="inferred from homology"/>
<keyword evidence="5" id="KW-0472">Membrane</keyword>
<reference evidence="13" key="1">
    <citation type="submission" date="2023-10" db="EMBL/GenBank/DDBJ databases">
        <title>Chromosome-level genome of the transformable northern wattle, Acacia crassicarpa.</title>
        <authorList>
            <person name="Massaro I."/>
            <person name="Sinha N.R."/>
            <person name="Poethig S."/>
            <person name="Leichty A.R."/>
        </authorList>
    </citation>
    <scope>NUCLEOTIDE SEQUENCE</scope>
    <source>
        <strain evidence="13">Acra3RX</strain>
        <tissue evidence="13">Leaf</tissue>
    </source>
</reference>
<protein>
    <recommendedName>
        <fullName evidence="12">Phytocyanin domain-containing protein</fullName>
    </recommendedName>
</protein>
<evidence type="ECO:0000256" key="5">
    <source>
        <dbReference type="ARBA" id="ARBA00023136"/>
    </source>
</evidence>
<feature type="signal peptide" evidence="11">
    <location>
        <begin position="1"/>
        <end position="29"/>
    </location>
</feature>
<evidence type="ECO:0000256" key="2">
    <source>
        <dbReference type="ARBA" id="ARBA00022475"/>
    </source>
</evidence>
<keyword evidence="2" id="KW-1003">Cell membrane</keyword>
<dbReference type="InterPro" id="IPR039391">
    <property type="entry name" value="Phytocyanin-like"/>
</dbReference>
<dbReference type="EMBL" id="JAWXYG010000013">
    <property type="protein sequence ID" value="KAK4255521.1"/>
    <property type="molecule type" value="Genomic_DNA"/>
</dbReference>